<sequence length="55" mass="5796">WAVGTSAHWHTGRGPRSWGPVTRSASMSAAVLAGSRIRLAQVALVGRPCQKVTPD</sequence>
<evidence type="ECO:0000256" key="1">
    <source>
        <dbReference type="SAM" id="MobiDB-lite"/>
    </source>
</evidence>
<proteinExistence type="predicted"/>
<name>A0A6J4UZ12_9BACT</name>
<dbReference type="AlphaFoldDB" id="A0A6J4UZ12"/>
<accession>A0A6J4UZ12</accession>
<evidence type="ECO:0000313" key="2">
    <source>
        <dbReference type="EMBL" id="CAA9563377.1"/>
    </source>
</evidence>
<feature type="region of interest" description="Disordered" evidence="1">
    <location>
        <begin position="1"/>
        <end position="22"/>
    </location>
</feature>
<dbReference type="EMBL" id="CADCWM010000487">
    <property type="protein sequence ID" value="CAA9563377.1"/>
    <property type="molecule type" value="Genomic_DNA"/>
</dbReference>
<feature type="non-terminal residue" evidence="2">
    <location>
        <position position="1"/>
    </location>
</feature>
<feature type="non-terminal residue" evidence="2">
    <location>
        <position position="55"/>
    </location>
</feature>
<organism evidence="2">
    <name type="scientific">uncultured Thermomicrobiales bacterium</name>
    <dbReference type="NCBI Taxonomy" id="1645740"/>
    <lineage>
        <taxon>Bacteria</taxon>
        <taxon>Pseudomonadati</taxon>
        <taxon>Thermomicrobiota</taxon>
        <taxon>Thermomicrobia</taxon>
        <taxon>Thermomicrobiales</taxon>
        <taxon>environmental samples</taxon>
    </lineage>
</organism>
<gene>
    <name evidence="2" type="ORF">AVDCRST_MAG88-1689</name>
</gene>
<reference evidence="2" key="1">
    <citation type="submission" date="2020-02" db="EMBL/GenBank/DDBJ databases">
        <authorList>
            <person name="Meier V. D."/>
        </authorList>
    </citation>
    <scope>NUCLEOTIDE SEQUENCE</scope>
    <source>
        <strain evidence="2">AVDCRST_MAG88</strain>
    </source>
</reference>
<protein>
    <submittedName>
        <fullName evidence="2">Uncharacterized protein</fullName>
    </submittedName>
</protein>